<dbReference type="SMART" id="SM00355">
    <property type="entry name" value="ZnF_C2H2"/>
    <property type="match status" value="3"/>
</dbReference>
<dbReference type="PANTHER" id="PTHR24399:SF70">
    <property type="entry name" value="C2H2-TYPE DOMAIN-CONTAINING PROTEIN"/>
    <property type="match status" value="1"/>
</dbReference>
<keyword evidence="5" id="KW-0862">Zinc</keyword>
<evidence type="ECO:0000256" key="6">
    <source>
        <dbReference type="ARBA" id="ARBA00023015"/>
    </source>
</evidence>
<keyword evidence="4 9" id="KW-0863">Zinc-finger</keyword>
<keyword evidence="8" id="KW-0539">Nucleus</keyword>
<evidence type="ECO:0000256" key="2">
    <source>
        <dbReference type="ARBA" id="ARBA00022723"/>
    </source>
</evidence>
<comment type="caution">
    <text evidence="11">The sequence shown here is derived from an EMBL/GenBank/DDBJ whole genome shotgun (WGS) entry which is preliminary data.</text>
</comment>
<dbReference type="InterPro" id="IPR013087">
    <property type="entry name" value="Znf_C2H2_type"/>
</dbReference>
<comment type="subcellular location">
    <subcellularLocation>
        <location evidence="1">Nucleus</location>
    </subcellularLocation>
</comment>
<dbReference type="Pfam" id="PF00096">
    <property type="entry name" value="zf-C2H2"/>
    <property type="match status" value="1"/>
</dbReference>
<evidence type="ECO:0000313" key="11">
    <source>
        <dbReference type="EMBL" id="GFO13396.1"/>
    </source>
</evidence>
<gene>
    <name evidence="11" type="ORF">PoB_003990100</name>
</gene>
<dbReference type="Gene3D" id="3.30.160.60">
    <property type="entry name" value="Classic Zinc Finger"/>
    <property type="match status" value="1"/>
</dbReference>
<dbReference type="GO" id="GO:0000978">
    <property type="term" value="F:RNA polymerase II cis-regulatory region sequence-specific DNA binding"/>
    <property type="evidence" value="ECO:0007669"/>
    <property type="project" value="TreeGrafter"/>
</dbReference>
<dbReference type="PROSITE" id="PS00028">
    <property type="entry name" value="ZINC_FINGER_C2H2_1"/>
    <property type="match status" value="1"/>
</dbReference>
<keyword evidence="2" id="KW-0479">Metal-binding</keyword>
<feature type="domain" description="C2H2-type" evidence="10">
    <location>
        <begin position="91"/>
        <end position="119"/>
    </location>
</feature>
<dbReference type="GO" id="GO:0001227">
    <property type="term" value="F:DNA-binding transcription repressor activity, RNA polymerase II-specific"/>
    <property type="evidence" value="ECO:0007669"/>
    <property type="project" value="TreeGrafter"/>
</dbReference>
<organism evidence="11 12">
    <name type="scientific">Plakobranchus ocellatus</name>
    <dbReference type="NCBI Taxonomy" id="259542"/>
    <lineage>
        <taxon>Eukaryota</taxon>
        <taxon>Metazoa</taxon>
        <taxon>Spiralia</taxon>
        <taxon>Lophotrochozoa</taxon>
        <taxon>Mollusca</taxon>
        <taxon>Gastropoda</taxon>
        <taxon>Heterobranchia</taxon>
        <taxon>Euthyneura</taxon>
        <taxon>Panpulmonata</taxon>
        <taxon>Sacoglossa</taxon>
        <taxon>Placobranchoidea</taxon>
        <taxon>Plakobranchidae</taxon>
        <taxon>Plakobranchus</taxon>
    </lineage>
</organism>
<keyword evidence="7" id="KW-0804">Transcription</keyword>
<evidence type="ECO:0000256" key="8">
    <source>
        <dbReference type="ARBA" id="ARBA00023242"/>
    </source>
</evidence>
<name>A0AAV4B3K2_9GAST</name>
<dbReference type="PANTHER" id="PTHR24399">
    <property type="entry name" value="ZINC FINGER AND BTB DOMAIN-CONTAINING"/>
    <property type="match status" value="1"/>
</dbReference>
<proteinExistence type="predicted"/>
<evidence type="ECO:0000256" key="5">
    <source>
        <dbReference type="ARBA" id="ARBA00022833"/>
    </source>
</evidence>
<dbReference type="Proteomes" id="UP000735302">
    <property type="component" value="Unassembled WGS sequence"/>
</dbReference>
<keyword evidence="6" id="KW-0805">Transcription regulation</keyword>
<dbReference type="InterPro" id="IPR036236">
    <property type="entry name" value="Znf_C2H2_sf"/>
</dbReference>
<dbReference type="PROSITE" id="PS50157">
    <property type="entry name" value="ZINC_FINGER_C2H2_2"/>
    <property type="match status" value="1"/>
</dbReference>
<protein>
    <submittedName>
        <fullName evidence="11">Zinc finger protein 30</fullName>
    </submittedName>
</protein>
<evidence type="ECO:0000259" key="10">
    <source>
        <dbReference type="PROSITE" id="PS50157"/>
    </source>
</evidence>
<evidence type="ECO:0000256" key="7">
    <source>
        <dbReference type="ARBA" id="ARBA00023163"/>
    </source>
</evidence>
<sequence length="157" mass="17840">MKGSAFNIVSWSSPTDTTAVELTIDGGLRQKDKAHQSGRNFPRFIYGGEDGTSPNLNATHVCGQCSKVMQTAEELVAHEYICKAWKYTDTMACPKCNKEFKRKDNLRVHMRNKHNIGDPTICKHCGMSFRSYLRLHEHTKNCEMNIGSVMPRFLQNN</sequence>
<keyword evidence="3" id="KW-0677">Repeat</keyword>
<dbReference type="FunFam" id="3.30.160.60:FF:000065">
    <property type="entry name" value="B-cell CLL/lymphoma 6, member B"/>
    <property type="match status" value="1"/>
</dbReference>
<dbReference type="EMBL" id="BLXT01004491">
    <property type="protein sequence ID" value="GFO13396.1"/>
    <property type="molecule type" value="Genomic_DNA"/>
</dbReference>
<accession>A0AAV4B3K2</accession>
<keyword evidence="12" id="KW-1185">Reference proteome</keyword>
<evidence type="ECO:0000256" key="1">
    <source>
        <dbReference type="ARBA" id="ARBA00004123"/>
    </source>
</evidence>
<reference evidence="11 12" key="1">
    <citation type="journal article" date="2021" name="Elife">
        <title>Chloroplast acquisition without the gene transfer in kleptoplastic sea slugs, Plakobranchus ocellatus.</title>
        <authorList>
            <person name="Maeda T."/>
            <person name="Takahashi S."/>
            <person name="Yoshida T."/>
            <person name="Shimamura S."/>
            <person name="Takaki Y."/>
            <person name="Nagai Y."/>
            <person name="Toyoda A."/>
            <person name="Suzuki Y."/>
            <person name="Arimoto A."/>
            <person name="Ishii H."/>
            <person name="Satoh N."/>
            <person name="Nishiyama T."/>
            <person name="Hasebe M."/>
            <person name="Maruyama T."/>
            <person name="Minagawa J."/>
            <person name="Obokata J."/>
            <person name="Shigenobu S."/>
        </authorList>
    </citation>
    <scope>NUCLEOTIDE SEQUENCE [LARGE SCALE GENOMIC DNA]</scope>
</reference>
<dbReference type="GO" id="GO:0008270">
    <property type="term" value="F:zinc ion binding"/>
    <property type="evidence" value="ECO:0007669"/>
    <property type="project" value="UniProtKB-KW"/>
</dbReference>
<evidence type="ECO:0000256" key="4">
    <source>
        <dbReference type="ARBA" id="ARBA00022771"/>
    </source>
</evidence>
<dbReference type="AlphaFoldDB" id="A0AAV4B3K2"/>
<evidence type="ECO:0000256" key="9">
    <source>
        <dbReference type="PROSITE-ProRule" id="PRU00042"/>
    </source>
</evidence>
<dbReference type="SUPFAM" id="SSF57667">
    <property type="entry name" value="beta-beta-alpha zinc fingers"/>
    <property type="match status" value="1"/>
</dbReference>
<evidence type="ECO:0000256" key="3">
    <source>
        <dbReference type="ARBA" id="ARBA00022737"/>
    </source>
</evidence>
<evidence type="ECO:0000313" key="12">
    <source>
        <dbReference type="Proteomes" id="UP000735302"/>
    </source>
</evidence>
<dbReference type="GO" id="GO:0005654">
    <property type="term" value="C:nucleoplasm"/>
    <property type="evidence" value="ECO:0007669"/>
    <property type="project" value="TreeGrafter"/>
</dbReference>